<dbReference type="Gene3D" id="1.10.340.70">
    <property type="match status" value="1"/>
</dbReference>
<gene>
    <name evidence="6" type="primary">LOC140038385</name>
</gene>
<evidence type="ECO:0000313" key="6">
    <source>
        <dbReference type="RefSeq" id="XP_071939823.1"/>
    </source>
</evidence>
<dbReference type="InterPro" id="IPR036397">
    <property type="entry name" value="RNaseH_sf"/>
</dbReference>
<dbReference type="InterPro" id="IPR021109">
    <property type="entry name" value="Peptidase_aspartic_dom_sf"/>
</dbReference>
<keyword evidence="5" id="KW-1185">Reference proteome</keyword>
<reference evidence="6" key="1">
    <citation type="submission" date="2025-08" db="UniProtKB">
        <authorList>
            <consortium name="RefSeq"/>
        </authorList>
    </citation>
    <scope>IDENTIFICATION</scope>
    <source>
        <tissue evidence="6">Leaves</tissue>
    </source>
</reference>
<feature type="region of interest" description="Disordered" evidence="2">
    <location>
        <begin position="135"/>
        <end position="186"/>
    </location>
</feature>
<feature type="compositionally biased region" description="Basic and acidic residues" evidence="2">
    <location>
        <begin position="394"/>
        <end position="419"/>
    </location>
</feature>
<sequence length="1849" mass="207947">MNSLGISGISAADSELVKEEGNGPPSSSPGGYSVRVRPPGREQSQEPDSGRFNYPPKITSSIGAVCGNEITAKMRSTRSRNGRVTSTGAGQTSGAQQDRISEEQGSPKTQPNNEDAIAKMAEFVADNPNIFEELGRYFKRQGKEKAESSKRRPTKSPEVPSGEDSDEGHLSRSTSRRAPSKATSKIASISRAFSRGLLGKRAEDPPRRPGGLAAEYLRAPPFTDDINGEMVPPNFKLPALRSYDGRGDPEDHLRAFLSAFRLYCVPDAVICRAFPIFLQGTARKWFWGLEPRSISSLDELIDRFIHRFVSSRPITKTSAYLLNLQQAPGESLRSYVQRFNEENVQIPDQHEQVTIAAFTNGLIAGIINTEIHRDYPRTLRELWDRVDQGIRNEDLNRMKREAQAARTGQDSRRKKDAGRVEQGPSGSSTQFRDRRSVFDRIVKGRSSTSDAELTSLNSSRTHVLVVMRQNHLGRNPPEIPGRRDKRNSNLYCAYHRDVGHETEDCNDLKREIENLIRQGYLKQFVRKDGGFNRSVSHRKNRGPRREDRRDTNMHCRGPEDRREDKQPPRDGSPGYGPNIAGVINTIAGGPTGGDSQNSRKRTYRQAGMEVAEPSSRLSEVITYGPTDPVPAASSNHEALVIEVLTNNYIVKKVYVDPGSSVDVLYYRTFESLKLTREQLTPVRTPLVGFGGHVVHPEGMVSLMVTIGRHPRCRTVPVSFAVVKVDSPYNMLIGRPTLNALRAVYSTYHLSFKFPTPEGVAEVSSDVGTAREYYLATIQAAVTPRPSSRSEEKRPAVLSIDCIDPQKAGEANRVEPGDEVEQVVLDEAKPDQVVQVGAGLPSPLKEEMVSLIKDHRDVFAWSADEVLGVPPELMIHQLNINPQARPVRQKRRHFGPERSKAISDEVDKLLPAKMIHEVQYPTWLSNPVMVKKDAGGWRMCVDFTDLNKTCPKDCYPLPRIDALVDSAMGHEILCFLDAFKGYHQIGMSEEDQEKTAFYTDQGVYCYTTMPFGLKNAGATYQRLINRLFKNQIGRNVEAYVDDILVKSLTTSAFLSDVKEVFGVLRDSRMKLNPKKCVFGVTSGKFWGYLVSHRGIETNPDKVKAIQDMSPPRNLREVQRLNGRLAALNRFLSQSAEKALPFFKVLKKADQFAWTEECQAAFDKLKQYLHRLPTLASSRPEKKLYLYLSAADEAVSAVLIRDEGTQVPVYYVSRALRGPETRYTQVKKLVLGLVHAARRLKPYFLAHPISVRTDQPLRQILVRPEASGRLTKWAVELGEYDMSYEPRTAIKAQALADFLAELTFTEGRESTSALAEASTPHLWMLYVDGSSNGDGSGAGLLLEGPQGEVCSYALRFDFPATNNEAEYEALIAGLQLARRLGAQRNHVRSDSQLVVCQVLGEYEAKDETMQRYLSKVHQLIAYFESFEIQRIPRSQNRRADALSRLASTSFSDLNKTVLVEVLSERGYMEEVACPVHSEDTWMNPFILFLRQGILPEDRAEARKLQRKSARYALRDGELYKRSYLGPWLRCITPEAGRQVLHEIHEGLCGAHVGHRMLARKTLLLGYFWPSLRQDAQNLVLSCPSCQVHAPELHQPSNFMWVEAEPLRTIKGLAIQKFFWKCIICRFGIPQIIISDNGRQFAENPFKAWCQNFGIKQHFTSVGHPQANGQAENFNRTLLHGLKTRLHRAGSSWVEELPSVLWSYRTTPRSSTQETPFSLTYGAEAVIPAEILIPSPRLTAHVVEVNEEERQLDLDLVDEKRDIASARIASYKNTLAHYYNARVKHRRFLPGDLVLRKNSVSRAEPQGKLSPKWEGPYRVVESSLSGYCKLSYRDGSLVPRTWHAENLRPYYA</sequence>
<dbReference type="InterPro" id="IPR041588">
    <property type="entry name" value="Integrase_H2C2"/>
</dbReference>
<dbReference type="InterPro" id="IPR041577">
    <property type="entry name" value="RT_RNaseH_2"/>
</dbReference>
<dbReference type="Pfam" id="PF17921">
    <property type="entry name" value="Integrase_H2C2"/>
    <property type="match status" value="1"/>
</dbReference>
<feature type="compositionally biased region" description="Basic and acidic residues" evidence="2">
    <location>
        <begin position="135"/>
        <end position="150"/>
    </location>
</feature>
<keyword evidence="1" id="KW-0233">DNA recombination</keyword>
<dbReference type="Pfam" id="PF13456">
    <property type="entry name" value="RVT_3"/>
    <property type="match status" value="1"/>
</dbReference>
<evidence type="ECO:0000256" key="2">
    <source>
        <dbReference type="SAM" id="MobiDB-lite"/>
    </source>
</evidence>
<dbReference type="InterPro" id="IPR001584">
    <property type="entry name" value="Integrase_cat-core"/>
</dbReference>
<dbReference type="Gene3D" id="3.10.10.10">
    <property type="entry name" value="HIV Type 1 Reverse Transcriptase, subunit A, domain 1"/>
    <property type="match status" value="1"/>
</dbReference>
<dbReference type="CDD" id="cd01647">
    <property type="entry name" value="RT_LTR"/>
    <property type="match status" value="1"/>
</dbReference>
<dbReference type="PANTHER" id="PTHR48475">
    <property type="entry name" value="RIBONUCLEASE H"/>
    <property type="match status" value="1"/>
</dbReference>
<evidence type="ECO:0000259" key="3">
    <source>
        <dbReference type="PROSITE" id="PS50879"/>
    </source>
</evidence>
<dbReference type="PANTHER" id="PTHR48475:SF2">
    <property type="entry name" value="RIBONUCLEASE H"/>
    <property type="match status" value="1"/>
</dbReference>
<dbReference type="Pfam" id="PF17919">
    <property type="entry name" value="RT_RNaseH_2"/>
    <property type="match status" value="1"/>
</dbReference>
<feature type="compositionally biased region" description="Polar residues" evidence="2">
    <location>
        <begin position="82"/>
        <end position="113"/>
    </location>
</feature>
<dbReference type="Proteomes" id="UP001652660">
    <property type="component" value="Chromosome 3e"/>
</dbReference>
<proteinExistence type="predicted"/>
<organism evidence="5 6">
    <name type="scientific">Coffea arabica</name>
    <name type="common">Arabian coffee</name>
    <dbReference type="NCBI Taxonomy" id="13443"/>
    <lineage>
        <taxon>Eukaryota</taxon>
        <taxon>Viridiplantae</taxon>
        <taxon>Streptophyta</taxon>
        <taxon>Embryophyta</taxon>
        <taxon>Tracheophyta</taxon>
        <taxon>Spermatophyta</taxon>
        <taxon>Magnoliopsida</taxon>
        <taxon>eudicotyledons</taxon>
        <taxon>Gunneridae</taxon>
        <taxon>Pentapetalae</taxon>
        <taxon>asterids</taxon>
        <taxon>lamiids</taxon>
        <taxon>Gentianales</taxon>
        <taxon>Rubiaceae</taxon>
        <taxon>Ixoroideae</taxon>
        <taxon>Gardenieae complex</taxon>
        <taxon>Bertiereae - Coffeeae clade</taxon>
        <taxon>Coffeeae</taxon>
        <taxon>Coffea</taxon>
    </lineage>
</organism>
<feature type="compositionally biased region" description="Basic and acidic residues" evidence="2">
    <location>
        <begin position="431"/>
        <end position="442"/>
    </location>
</feature>
<dbReference type="SUPFAM" id="SSF56672">
    <property type="entry name" value="DNA/RNA polymerases"/>
    <property type="match status" value="1"/>
</dbReference>
<feature type="domain" description="Integrase catalytic" evidence="4">
    <location>
        <begin position="1625"/>
        <end position="1721"/>
    </location>
</feature>
<dbReference type="Gene3D" id="3.30.420.10">
    <property type="entry name" value="Ribonuclease H-like superfamily/Ribonuclease H"/>
    <property type="match status" value="2"/>
</dbReference>
<dbReference type="Gene3D" id="2.40.70.10">
    <property type="entry name" value="Acid Proteases"/>
    <property type="match status" value="1"/>
</dbReference>
<feature type="region of interest" description="Disordered" evidence="2">
    <location>
        <begin position="531"/>
        <end position="611"/>
    </location>
</feature>
<dbReference type="SUPFAM" id="SSF53098">
    <property type="entry name" value="Ribonuclease H-like"/>
    <property type="match status" value="2"/>
</dbReference>
<dbReference type="InterPro" id="IPR012337">
    <property type="entry name" value="RNaseH-like_sf"/>
</dbReference>
<feature type="region of interest" description="Disordered" evidence="2">
    <location>
        <begin position="394"/>
        <end position="443"/>
    </location>
</feature>
<dbReference type="InterPro" id="IPR002156">
    <property type="entry name" value="RNaseH_domain"/>
</dbReference>
<name>A0ABM4X708_COFAR</name>
<dbReference type="InterPro" id="IPR043128">
    <property type="entry name" value="Rev_trsase/Diguanyl_cyclase"/>
</dbReference>
<protein>
    <submittedName>
        <fullName evidence="6">Uncharacterized protein</fullName>
    </submittedName>
</protein>
<feature type="domain" description="RNase H type-1" evidence="3">
    <location>
        <begin position="1317"/>
        <end position="1446"/>
    </location>
</feature>
<accession>A0ABM4X708</accession>
<dbReference type="CDD" id="cd09279">
    <property type="entry name" value="RNase_HI_like"/>
    <property type="match status" value="1"/>
</dbReference>
<evidence type="ECO:0000313" key="5">
    <source>
        <dbReference type="Proteomes" id="UP001652660"/>
    </source>
</evidence>
<dbReference type="Pfam" id="PF03732">
    <property type="entry name" value="Retrotrans_gag"/>
    <property type="match status" value="1"/>
</dbReference>
<dbReference type="InterPro" id="IPR043502">
    <property type="entry name" value="DNA/RNA_pol_sf"/>
</dbReference>
<dbReference type="PROSITE" id="PS50879">
    <property type="entry name" value="RNASE_H_1"/>
    <property type="match status" value="1"/>
</dbReference>
<evidence type="ECO:0000259" key="4">
    <source>
        <dbReference type="PROSITE" id="PS50994"/>
    </source>
</evidence>
<dbReference type="Pfam" id="PF00665">
    <property type="entry name" value="rve"/>
    <property type="match status" value="1"/>
</dbReference>
<feature type="compositionally biased region" description="Basic and acidic residues" evidence="2">
    <location>
        <begin position="543"/>
        <end position="568"/>
    </location>
</feature>
<dbReference type="InterPro" id="IPR000477">
    <property type="entry name" value="RT_dom"/>
</dbReference>
<dbReference type="Gene3D" id="3.30.70.270">
    <property type="match status" value="2"/>
</dbReference>
<dbReference type="RefSeq" id="XP_071939823.1">
    <property type="nucleotide sequence ID" value="XM_072083722.1"/>
</dbReference>
<dbReference type="InterPro" id="IPR005162">
    <property type="entry name" value="Retrotrans_gag_dom"/>
</dbReference>
<feature type="region of interest" description="Disordered" evidence="2">
    <location>
        <begin position="1"/>
        <end position="121"/>
    </location>
</feature>
<dbReference type="Pfam" id="PF00078">
    <property type="entry name" value="RVT_1"/>
    <property type="match status" value="1"/>
</dbReference>
<dbReference type="GeneID" id="140038385"/>
<dbReference type="PROSITE" id="PS50994">
    <property type="entry name" value="INTEGRASE"/>
    <property type="match status" value="1"/>
</dbReference>
<dbReference type="CDD" id="cd00303">
    <property type="entry name" value="retropepsin_like"/>
    <property type="match status" value="1"/>
</dbReference>
<evidence type="ECO:0000256" key="1">
    <source>
        <dbReference type="ARBA" id="ARBA00023172"/>
    </source>
</evidence>